<keyword evidence="3" id="KW-1185">Reference proteome</keyword>
<dbReference type="EMBL" id="KQ981954">
    <property type="protein sequence ID" value="KYN32261.1"/>
    <property type="molecule type" value="Genomic_DNA"/>
</dbReference>
<evidence type="ECO:0000313" key="2">
    <source>
        <dbReference type="EMBL" id="KYN32261.1"/>
    </source>
</evidence>
<dbReference type="Proteomes" id="UP000078541">
    <property type="component" value="Unassembled WGS sequence"/>
</dbReference>
<evidence type="ECO:0000256" key="1">
    <source>
        <dbReference type="SAM" id="MobiDB-lite"/>
    </source>
</evidence>
<reference evidence="2 3" key="1">
    <citation type="submission" date="2016-03" db="EMBL/GenBank/DDBJ databases">
        <title>Trachymyrmex septentrionalis WGS genome.</title>
        <authorList>
            <person name="Nygaard S."/>
            <person name="Hu H."/>
            <person name="Boomsma J."/>
            <person name="Zhang G."/>
        </authorList>
    </citation>
    <scope>NUCLEOTIDE SEQUENCE [LARGE SCALE GENOMIC DNA]</scope>
    <source>
        <strain evidence="2">Tsep2-gDNA-1</strain>
        <tissue evidence="2">Whole body</tissue>
    </source>
</reference>
<dbReference type="STRING" id="34720.A0A195EVU1"/>
<sequence length="54" mass="5632">MLVISALKQVANAATNAVHSATGNVIGHAHSNSGESTFSFPFPNSNDRPSIPLR</sequence>
<organism evidence="2 3">
    <name type="scientific">Trachymyrmex septentrionalis</name>
    <dbReference type="NCBI Taxonomy" id="34720"/>
    <lineage>
        <taxon>Eukaryota</taxon>
        <taxon>Metazoa</taxon>
        <taxon>Ecdysozoa</taxon>
        <taxon>Arthropoda</taxon>
        <taxon>Hexapoda</taxon>
        <taxon>Insecta</taxon>
        <taxon>Pterygota</taxon>
        <taxon>Neoptera</taxon>
        <taxon>Endopterygota</taxon>
        <taxon>Hymenoptera</taxon>
        <taxon>Apocrita</taxon>
        <taxon>Aculeata</taxon>
        <taxon>Formicoidea</taxon>
        <taxon>Formicidae</taxon>
        <taxon>Myrmicinae</taxon>
        <taxon>Trachymyrmex</taxon>
    </lineage>
</organism>
<protein>
    <submittedName>
        <fullName evidence="2">Uncharacterized protein</fullName>
    </submittedName>
</protein>
<feature type="region of interest" description="Disordered" evidence="1">
    <location>
        <begin position="28"/>
        <end position="54"/>
    </location>
</feature>
<evidence type="ECO:0000313" key="3">
    <source>
        <dbReference type="Proteomes" id="UP000078541"/>
    </source>
</evidence>
<accession>A0A195EVU1</accession>
<gene>
    <name evidence="2" type="ORF">ALC56_13640</name>
</gene>
<proteinExistence type="predicted"/>
<dbReference type="AlphaFoldDB" id="A0A195EVU1"/>
<feature type="compositionally biased region" description="Polar residues" evidence="1">
    <location>
        <begin position="30"/>
        <end position="48"/>
    </location>
</feature>
<name>A0A195EVU1_9HYME</name>